<organism evidence="1 2">
    <name type="scientific">Roseobacter fucihabitans</name>
    <dbReference type="NCBI Taxonomy" id="1537242"/>
    <lineage>
        <taxon>Bacteria</taxon>
        <taxon>Pseudomonadati</taxon>
        <taxon>Pseudomonadota</taxon>
        <taxon>Alphaproteobacteria</taxon>
        <taxon>Rhodobacterales</taxon>
        <taxon>Roseobacteraceae</taxon>
        <taxon>Roseobacter</taxon>
    </lineage>
</organism>
<proteinExistence type="predicted"/>
<accession>A0ABZ2BW21</accession>
<dbReference type="Proteomes" id="UP001318682">
    <property type="component" value="Chromosome"/>
</dbReference>
<dbReference type="EMBL" id="CP143423">
    <property type="protein sequence ID" value="WVX50251.1"/>
    <property type="molecule type" value="Genomic_DNA"/>
</dbReference>
<dbReference type="SUPFAM" id="SSF48452">
    <property type="entry name" value="TPR-like"/>
    <property type="match status" value="2"/>
</dbReference>
<keyword evidence="2" id="KW-1185">Reference proteome</keyword>
<dbReference type="Gene3D" id="1.10.10.10">
    <property type="entry name" value="Winged helix-like DNA-binding domain superfamily/Winged helix DNA-binding domain"/>
    <property type="match status" value="1"/>
</dbReference>
<gene>
    <name evidence="1" type="ORF">ROLI_033480</name>
</gene>
<dbReference type="Gene3D" id="1.25.40.10">
    <property type="entry name" value="Tetratricopeptide repeat domain"/>
    <property type="match status" value="1"/>
</dbReference>
<dbReference type="SUPFAM" id="SSF46894">
    <property type="entry name" value="C-terminal effector domain of the bipartite response regulators"/>
    <property type="match status" value="1"/>
</dbReference>
<dbReference type="InterPro" id="IPR016032">
    <property type="entry name" value="Sig_transdc_resp-reg_C-effctor"/>
</dbReference>
<evidence type="ECO:0000313" key="2">
    <source>
        <dbReference type="Proteomes" id="UP001318682"/>
    </source>
</evidence>
<dbReference type="RefSeq" id="WP_187430958.1">
    <property type="nucleotide sequence ID" value="NZ_CP143423.1"/>
</dbReference>
<reference evidence="2" key="2">
    <citation type="submission" date="2024-01" db="EMBL/GenBank/DDBJ databases">
        <title>Roseobacter fucihabitans sp. nov., isolated from the brown alga Fucus spiralis.</title>
        <authorList>
            <person name="Hahnke S."/>
            <person name="Berger M."/>
            <person name="Schlingloff A."/>
            <person name="Athale I."/>
            <person name="Neumann-Schaal M."/>
            <person name="Adenaya A."/>
            <person name="Poehlein A."/>
            <person name="Daniel R."/>
            <person name="Pertersen J."/>
            <person name="Brinkhoff T."/>
        </authorList>
    </citation>
    <scope>NUCLEOTIDE SEQUENCE [LARGE SCALE GENOMIC DNA]</scope>
    <source>
        <strain evidence="2">B14</strain>
    </source>
</reference>
<name>A0ABZ2BW21_9RHOB</name>
<sequence>MAEQSILQGDGYDPKSRPYSDVVAKAALGRSVYKKHDVRHIGRIVWRENLFKMAKYTIKVIGPFDLISEAGKCCRPKGRKECALLAILTLTEGHRQSRKWLQTHLWSDRGDQQGAGSLRHALSNLRKVLPDAIGADRSDIWLDPEYFYFDHLSEDTVRPGEELLQGIDIRDDSFEDWLRNTRQWFEASREAVRTSPSSQPEIAARQIIFDVRQVNGGKSGCDEIADRLVDALIERARNLGSSSLCDCRYLGGLGLNPGPRDIKVVVRVGVTGGDGVATATASNGFGKILWQFRRELSAYTRHGFKYLEYDIVQQFQDFLISNEEVLRRSGEVQLLAEANAFTAFRGIVCPGTVDIREMERCARRASEIDPSGLYLALAGMGQVFLIGERIGTIPSLGDVRDKFRQAVFRDPTNALVRSFAGHATAYLFRDFNVGLKLTSEAIRLAPGNAICWGYYGLSCAYSGKFDEALLAISNFRKLGKYSLVQPISESYSCFVHLLAGDLAEAVHFGERALAGVPNFRPAAMDLSVAYAHLGRIEKARGLLDRLVAREPDLTIDMFRSPDYPIVNPDHREIVVGGMEKAGLR</sequence>
<reference evidence="1 2" key="1">
    <citation type="submission" date="2015-07" db="EMBL/GenBank/DDBJ databases">
        <authorList>
            <person name="Voget S."/>
            <person name="Dogs M."/>
            <person name="Brinkhoff T.H."/>
            <person name="Daniel R."/>
        </authorList>
    </citation>
    <scope>NUCLEOTIDE SEQUENCE [LARGE SCALE GENOMIC DNA]</scope>
    <source>
        <strain evidence="1 2">B14</strain>
    </source>
</reference>
<dbReference type="Pfam" id="PF14559">
    <property type="entry name" value="TPR_19"/>
    <property type="match status" value="1"/>
</dbReference>
<dbReference type="InterPro" id="IPR011990">
    <property type="entry name" value="TPR-like_helical_dom_sf"/>
</dbReference>
<evidence type="ECO:0000313" key="1">
    <source>
        <dbReference type="EMBL" id="WVX50251.1"/>
    </source>
</evidence>
<dbReference type="InterPro" id="IPR036388">
    <property type="entry name" value="WH-like_DNA-bd_sf"/>
</dbReference>
<protein>
    <submittedName>
        <fullName evidence="1">Uncharacterized protein</fullName>
    </submittedName>
</protein>